<dbReference type="InterPro" id="IPR006305">
    <property type="entry name" value="FliQ"/>
</dbReference>
<keyword evidence="10" id="KW-0282">Flagellum</keyword>
<dbReference type="PRINTS" id="PR00952">
    <property type="entry name" value="TYPE3IMQPROT"/>
</dbReference>
<dbReference type="AlphaFoldDB" id="A0A0P0Z972"/>
<gene>
    <name evidence="9" type="primary">fliQ</name>
</gene>
<dbReference type="PIRSF" id="PIRSF004669">
    <property type="entry name" value="FliQ"/>
    <property type="match status" value="1"/>
</dbReference>
<dbReference type="GO" id="GO:0005886">
    <property type="term" value="C:plasma membrane"/>
    <property type="evidence" value="ECO:0007669"/>
    <property type="project" value="UniProtKB-SubCell"/>
</dbReference>
<evidence type="ECO:0000256" key="7">
    <source>
        <dbReference type="ARBA" id="ARBA00023136"/>
    </source>
</evidence>
<keyword evidence="4 9" id="KW-1003">Cell membrane</keyword>
<dbReference type="NCBIfam" id="TIGR01402">
    <property type="entry name" value="fliQ"/>
    <property type="match status" value="1"/>
</dbReference>
<evidence type="ECO:0000256" key="3">
    <source>
        <dbReference type="ARBA" id="ARBA00021718"/>
    </source>
</evidence>
<dbReference type="OrthoDB" id="9806440at2"/>
<feature type="transmembrane region" description="Helical" evidence="9">
    <location>
        <begin position="55"/>
        <end position="76"/>
    </location>
</feature>
<dbReference type="EMBL" id="LC066395">
    <property type="protein sequence ID" value="BAT30848.1"/>
    <property type="molecule type" value="Genomic_DNA"/>
</dbReference>
<keyword evidence="6 9" id="KW-1133">Transmembrane helix</keyword>
<name>A0A0P0Z972_9HYPH</name>
<dbReference type="GO" id="GO:0009425">
    <property type="term" value="C:bacterial-type flagellum basal body"/>
    <property type="evidence" value="ECO:0007669"/>
    <property type="project" value="UniProtKB-SubCell"/>
</dbReference>
<dbReference type="NCBIfam" id="NF004671">
    <property type="entry name" value="PRK06010.1"/>
    <property type="match status" value="1"/>
</dbReference>
<feature type="transmembrane region" description="Helical" evidence="9">
    <location>
        <begin position="12"/>
        <end position="35"/>
    </location>
</feature>
<comment type="subcellular location">
    <subcellularLocation>
        <location evidence="1 9">Cell membrane</location>
        <topology evidence="1">Multi-pass membrane protein</topology>
    </subcellularLocation>
    <subcellularLocation>
        <location evidence="9">Bacterial flagellum basal body</location>
    </subcellularLocation>
</comment>
<organism evidence="10">
    <name type="scientific">Fulvimarina pelagi</name>
    <dbReference type="NCBI Taxonomy" id="217511"/>
    <lineage>
        <taxon>Bacteria</taxon>
        <taxon>Pseudomonadati</taxon>
        <taxon>Pseudomonadota</taxon>
        <taxon>Alphaproteobacteria</taxon>
        <taxon>Hyphomicrobiales</taxon>
        <taxon>Aurantimonadaceae</taxon>
        <taxon>Fulvimarina</taxon>
    </lineage>
</organism>
<evidence type="ECO:0000256" key="1">
    <source>
        <dbReference type="ARBA" id="ARBA00004651"/>
    </source>
</evidence>
<dbReference type="Pfam" id="PF01313">
    <property type="entry name" value="Bac_export_3"/>
    <property type="match status" value="1"/>
</dbReference>
<keyword evidence="7 9" id="KW-0472">Membrane</keyword>
<evidence type="ECO:0000313" key="10">
    <source>
        <dbReference type="EMBL" id="BAT30848.1"/>
    </source>
</evidence>
<evidence type="ECO:0000256" key="5">
    <source>
        <dbReference type="ARBA" id="ARBA00022692"/>
    </source>
</evidence>
<dbReference type="PANTHER" id="PTHR34040:SF2">
    <property type="entry name" value="FLAGELLAR BIOSYNTHETIC PROTEIN FLIQ"/>
    <property type="match status" value="1"/>
</dbReference>
<protein>
    <recommendedName>
        <fullName evidence="3 9">Flagellar biosynthetic protein FliQ</fullName>
    </recommendedName>
</protein>
<evidence type="ECO:0000256" key="2">
    <source>
        <dbReference type="ARBA" id="ARBA00006156"/>
    </source>
</evidence>
<dbReference type="InterPro" id="IPR002191">
    <property type="entry name" value="Bac_export_3"/>
</dbReference>
<sequence length="92" mass="9823">MNQADAIDIVQEAIWTIITACAPAVAAAMIVGIVIALFQALTQIQEMTLTFVPKILAIFVVIAITASFTGAQVYAFTQEAYGRIETGFDVTP</sequence>
<dbReference type="GO" id="GO:0044780">
    <property type="term" value="P:bacterial-type flagellum assembly"/>
    <property type="evidence" value="ECO:0007669"/>
    <property type="project" value="InterPro"/>
</dbReference>
<reference evidence="10" key="1">
    <citation type="journal article" date="2015" name="Proc. Natl. Acad. Sci. U.S.A.">
        <title>Bacterial clade with the ribosomal RNA operon on a small plasmid rather than the chromosome.</title>
        <authorList>
            <person name="Anda M."/>
            <person name="Ohtsubo Y."/>
            <person name="Okubo T."/>
            <person name="Sugawara M."/>
            <person name="Nagata Y."/>
            <person name="Tsuda M."/>
            <person name="Minamisawa K."/>
            <person name="Mitsui H."/>
        </authorList>
    </citation>
    <scope>NUCLEOTIDE SEQUENCE</scope>
    <source>
        <strain evidence="10">DSM 15513</strain>
    </source>
</reference>
<comment type="function">
    <text evidence="9">Role in flagellar biosynthesis.</text>
</comment>
<evidence type="ECO:0000256" key="4">
    <source>
        <dbReference type="ARBA" id="ARBA00022475"/>
    </source>
</evidence>
<proteinExistence type="inferred from homology"/>
<keyword evidence="10" id="KW-0969">Cilium</keyword>
<keyword evidence="5 9" id="KW-0812">Transmembrane</keyword>
<evidence type="ECO:0000256" key="9">
    <source>
        <dbReference type="RuleBase" id="RU364090"/>
    </source>
</evidence>
<comment type="similarity">
    <text evidence="2 9">Belongs to the FliQ/MopD/SpaQ family.</text>
</comment>
<dbReference type="GO" id="GO:0009306">
    <property type="term" value="P:protein secretion"/>
    <property type="evidence" value="ECO:0007669"/>
    <property type="project" value="InterPro"/>
</dbReference>
<keyword evidence="10" id="KW-0966">Cell projection</keyword>
<dbReference type="RefSeq" id="WP_007067680.1">
    <property type="nucleotide sequence ID" value="NZ_BBWO01000012.1"/>
</dbReference>
<evidence type="ECO:0000256" key="6">
    <source>
        <dbReference type="ARBA" id="ARBA00022989"/>
    </source>
</evidence>
<accession>A0A0P0Z972</accession>
<keyword evidence="8 9" id="KW-0975">Bacterial flagellum</keyword>
<dbReference type="PANTHER" id="PTHR34040">
    <property type="entry name" value="FLAGELLAR BIOSYNTHETIC PROTEIN FLIQ"/>
    <property type="match status" value="1"/>
</dbReference>
<evidence type="ECO:0000256" key="8">
    <source>
        <dbReference type="ARBA" id="ARBA00023143"/>
    </source>
</evidence>